<evidence type="ECO:0008006" key="3">
    <source>
        <dbReference type="Google" id="ProtNLM"/>
    </source>
</evidence>
<comment type="caution">
    <text evidence="1">The sequence shown here is derived from an EMBL/GenBank/DDBJ whole genome shotgun (WGS) entry which is preliminary data.</text>
</comment>
<name>A0ABS2UVE1_9ACTN</name>
<dbReference type="EMBL" id="JAFEJA010000001">
    <property type="protein sequence ID" value="MBM9621531.1"/>
    <property type="molecule type" value="Genomic_DNA"/>
</dbReference>
<protein>
    <recommendedName>
        <fullName evidence="3">GIY-YIG nuclease family protein</fullName>
    </recommendedName>
</protein>
<reference evidence="1 2" key="1">
    <citation type="journal article" date="2016" name="Arch. Microbiol.">
        <title>Streptomyces zhihengii sp. nov., isolated from rhizospheric soil of Psammosilene tunicoides.</title>
        <authorList>
            <person name="Huang M.J."/>
            <person name="Fei J.J."/>
            <person name="Salam N."/>
            <person name="Kim C.J."/>
            <person name="Hozzein W.N."/>
            <person name="Xiao M."/>
            <person name="Huang H.Q."/>
            <person name="Li W.J."/>
        </authorList>
    </citation>
    <scope>NUCLEOTIDE SEQUENCE [LARGE SCALE GENOMIC DNA]</scope>
    <source>
        <strain evidence="1 2">YIM T102</strain>
    </source>
</reference>
<keyword evidence="2" id="KW-1185">Reference proteome</keyword>
<gene>
    <name evidence="1" type="ORF">JE024_22885</name>
</gene>
<evidence type="ECO:0000313" key="1">
    <source>
        <dbReference type="EMBL" id="MBM9621531.1"/>
    </source>
</evidence>
<proteinExistence type="predicted"/>
<dbReference type="RefSeq" id="WP_205375377.1">
    <property type="nucleotide sequence ID" value="NZ_JAFEJA010000001.1"/>
</dbReference>
<organism evidence="1 2">
    <name type="scientific">Streptomyces zhihengii</name>
    <dbReference type="NCBI Taxonomy" id="1818004"/>
    <lineage>
        <taxon>Bacteria</taxon>
        <taxon>Bacillati</taxon>
        <taxon>Actinomycetota</taxon>
        <taxon>Actinomycetes</taxon>
        <taxon>Kitasatosporales</taxon>
        <taxon>Streptomycetaceae</taxon>
        <taxon>Streptomyces</taxon>
    </lineage>
</organism>
<dbReference type="Proteomes" id="UP000664109">
    <property type="component" value="Unassembled WGS sequence"/>
</dbReference>
<sequence>MNTDNGHLVGGLSCGAIEDRKPCGGELYEGNLFGPSTVRIPLCERHAANLYSWSTETYRASPIGRMEEQGLISGHLPGYTYIVQLPNGRIKIGTSVAGRINRRWREITRQYFDKGYREPLKPLAIIQGGASKEAALHYRFRESRIRDEFGEQFNPTTDLILFAETEGIPEEQKSEVPTYEEWWAGYLWKNRATQGSRIEEKLGEVTDPWDFDFPAFPVVSPA</sequence>
<evidence type="ECO:0000313" key="2">
    <source>
        <dbReference type="Proteomes" id="UP000664109"/>
    </source>
</evidence>
<accession>A0ABS2UVE1</accession>